<feature type="compositionally biased region" description="Basic and acidic residues" evidence="5">
    <location>
        <begin position="28"/>
        <end position="46"/>
    </location>
</feature>
<dbReference type="PANTHER" id="PTHR23502:SF7">
    <property type="entry name" value="DRUG_PROTON ANTIPORTER YHK8-RELATED"/>
    <property type="match status" value="1"/>
</dbReference>
<dbReference type="GO" id="GO:0005886">
    <property type="term" value="C:plasma membrane"/>
    <property type="evidence" value="ECO:0007669"/>
    <property type="project" value="TreeGrafter"/>
</dbReference>
<feature type="transmembrane region" description="Helical" evidence="6">
    <location>
        <begin position="428"/>
        <end position="448"/>
    </location>
</feature>
<feature type="transmembrane region" description="Helical" evidence="6">
    <location>
        <begin position="186"/>
        <end position="206"/>
    </location>
</feature>
<dbReference type="SUPFAM" id="SSF103473">
    <property type="entry name" value="MFS general substrate transporter"/>
    <property type="match status" value="1"/>
</dbReference>
<feature type="compositionally biased region" description="Basic and acidic residues" evidence="5">
    <location>
        <begin position="55"/>
        <end position="68"/>
    </location>
</feature>
<feature type="domain" description="Major facilitator superfamily (MFS) profile" evidence="7">
    <location>
        <begin position="148"/>
        <end position="473"/>
    </location>
</feature>
<dbReference type="InterPro" id="IPR020846">
    <property type="entry name" value="MFS_dom"/>
</dbReference>
<feature type="compositionally biased region" description="Basic and acidic residues" evidence="5">
    <location>
        <begin position="106"/>
        <end position="122"/>
    </location>
</feature>
<evidence type="ECO:0000256" key="6">
    <source>
        <dbReference type="SAM" id="Phobius"/>
    </source>
</evidence>
<organism evidence="8 9">
    <name type="scientific">Hortaea werneckii</name>
    <name type="common">Black yeast</name>
    <name type="synonym">Cladosporium werneckii</name>
    <dbReference type="NCBI Taxonomy" id="91943"/>
    <lineage>
        <taxon>Eukaryota</taxon>
        <taxon>Fungi</taxon>
        <taxon>Dikarya</taxon>
        <taxon>Ascomycota</taxon>
        <taxon>Pezizomycotina</taxon>
        <taxon>Dothideomycetes</taxon>
        <taxon>Dothideomycetidae</taxon>
        <taxon>Mycosphaerellales</taxon>
        <taxon>Teratosphaeriaceae</taxon>
        <taxon>Hortaea</taxon>
    </lineage>
</organism>
<dbReference type="PROSITE" id="PS50850">
    <property type="entry name" value="MFS"/>
    <property type="match status" value="1"/>
</dbReference>
<keyword evidence="2 6" id="KW-0812">Transmembrane</keyword>
<feature type="transmembrane region" description="Helical" evidence="6">
    <location>
        <begin position="396"/>
        <end position="422"/>
    </location>
</feature>
<dbReference type="InterPro" id="IPR005829">
    <property type="entry name" value="Sugar_transporter_CS"/>
</dbReference>
<dbReference type="InterPro" id="IPR011701">
    <property type="entry name" value="MFS"/>
</dbReference>
<feature type="transmembrane region" description="Helical" evidence="6">
    <location>
        <begin position="239"/>
        <end position="261"/>
    </location>
</feature>
<dbReference type="InterPro" id="IPR036259">
    <property type="entry name" value="MFS_trans_sf"/>
</dbReference>
<proteinExistence type="predicted"/>
<dbReference type="AlphaFoldDB" id="A0A3M7DHZ3"/>
<reference evidence="8 9" key="1">
    <citation type="journal article" date="2018" name="BMC Genomics">
        <title>Genomic evidence for intraspecific hybridization in a clonal and extremely halotolerant yeast.</title>
        <authorList>
            <person name="Gostincar C."/>
            <person name="Stajich J.E."/>
            <person name="Zupancic J."/>
            <person name="Zalar P."/>
            <person name="Gunde-Cimerman N."/>
        </authorList>
    </citation>
    <scope>NUCLEOTIDE SEQUENCE [LARGE SCALE GENOMIC DNA]</scope>
    <source>
        <strain evidence="8 9">EXF-2682</strain>
    </source>
</reference>
<evidence type="ECO:0000256" key="4">
    <source>
        <dbReference type="ARBA" id="ARBA00023136"/>
    </source>
</evidence>
<dbReference type="GO" id="GO:0042908">
    <property type="term" value="P:xenobiotic transport"/>
    <property type="evidence" value="ECO:0007669"/>
    <property type="project" value="UniProtKB-ARBA"/>
</dbReference>
<accession>A0A3M7DHZ3</accession>
<evidence type="ECO:0000259" key="7">
    <source>
        <dbReference type="PROSITE" id="PS50850"/>
    </source>
</evidence>
<evidence type="ECO:0000256" key="5">
    <source>
        <dbReference type="SAM" id="MobiDB-lite"/>
    </source>
</evidence>
<keyword evidence="4 6" id="KW-0472">Membrane</keyword>
<dbReference type="Pfam" id="PF07690">
    <property type="entry name" value="MFS_1"/>
    <property type="match status" value="1"/>
</dbReference>
<keyword evidence="3 6" id="KW-1133">Transmembrane helix</keyword>
<evidence type="ECO:0000256" key="2">
    <source>
        <dbReference type="ARBA" id="ARBA00022692"/>
    </source>
</evidence>
<feature type="transmembrane region" description="Helical" evidence="6">
    <location>
        <begin position="213"/>
        <end position="233"/>
    </location>
</feature>
<evidence type="ECO:0000256" key="3">
    <source>
        <dbReference type="ARBA" id="ARBA00022989"/>
    </source>
</evidence>
<sequence length="473" mass="53262">MPVLLTNGLSAMSSPVIRTPETSPAYSDLEKAEIEQGREDGSRREEVEDEEENEENRARSTDTAREGPPDLYLRTPVQQTRSRSSARSHNSYTDGYTHFTGDDEEAQSHGQDKRTADGDDPEKQFEVKFDEDDAMNPKNKPTPRKWLVVVIIAFSSLCVTCASALYTSTYQQLEPEFGVSREVATVGLTTFVCGLGLGPMFLSPLSEFYGRRIIYLCAFGMYFVWLIPCAVAQNIQTMLIVRFFDGLAGSAFLSVAGGTVGDMFTKDKLSAPMVVYTASPFVGPQVGPVVGGFINQFADWRWSFWVLLIWAGVMWTLIFFFVPETCVANLLLERDVSANRGYSYAPILLRQKAVLLRKKTGDDRWQAPIERLQRSVAKTVLWSCIRPFQLLFFEQMCLNLCLLSAILLGIIYLFFGAFALIFENNHGFNQWQTGLTFLGIFVGMVIGVNCDPLWRRNCECNVSVWYSAVFLER</sequence>
<dbReference type="PANTHER" id="PTHR23502">
    <property type="entry name" value="MAJOR FACILITATOR SUPERFAMILY"/>
    <property type="match status" value="1"/>
</dbReference>
<dbReference type="OrthoDB" id="3561359at2759"/>
<dbReference type="GO" id="GO:0022857">
    <property type="term" value="F:transmembrane transporter activity"/>
    <property type="evidence" value="ECO:0007669"/>
    <property type="project" value="InterPro"/>
</dbReference>
<dbReference type="EMBL" id="QWIP01000436">
    <property type="protein sequence ID" value="RMY63852.1"/>
    <property type="molecule type" value="Genomic_DNA"/>
</dbReference>
<evidence type="ECO:0000313" key="8">
    <source>
        <dbReference type="EMBL" id="RMY63852.1"/>
    </source>
</evidence>
<protein>
    <recommendedName>
        <fullName evidence="7">Major facilitator superfamily (MFS) profile domain-containing protein</fullName>
    </recommendedName>
</protein>
<feature type="transmembrane region" description="Helical" evidence="6">
    <location>
        <begin position="300"/>
        <end position="322"/>
    </location>
</feature>
<evidence type="ECO:0000313" key="9">
    <source>
        <dbReference type="Proteomes" id="UP000269276"/>
    </source>
</evidence>
<dbReference type="GO" id="GO:0140115">
    <property type="term" value="P:export across plasma membrane"/>
    <property type="evidence" value="ECO:0007669"/>
    <property type="project" value="UniProtKB-ARBA"/>
</dbReference>
<comment type="caution">
    <text evidence="8">The sequence shown here is derived from an EMBL/GenBank/DDBJ whole genome shotgun (WGS) entry which is preliminary data.</text>
</comment>
<gene>
    <name evidence="8" type="ORF">D0863_10238</name>
</gene>
<feature type="transmembrane region" description="Helical" evidence="6">
    <location>
        <begin position="146"/>
        <end position="166"/>
    </location>
</feature>
<dbReference type="Proteomes" id="UP000269276">
    <property type="component" value="Unassembled WGS sequence"/>
</dbReference>
<feature type="compositionally biased region" description="Polar residues" evidence="5">
    <location>
        <begin position="76"/>
        <end position="94"/>
    </location>
</feature>
<feature type="region of interest" description="Disordered" evidence="5">
    <location>
        <begin position="1"/>
        <end position="122"/>
    </location>
</feature>
<evidence type="ECO:0000256" key="1">
    <source>
        <dbReference type="ARBA" id="ARBA00004141"/>
    </source>
</evidence>
<dbReference type="PROSITE" id="PS00216">
    <property type="entry name" value="SUGAR_TRANSPORT_1"/>
    <property type="match status" value="1"/>
</dbReference>
<name>A0A3M7DHZ3_HORWE</name>
<dbReference type="Gene3D" id="1.20.1720.10">
    <property type="entry name" value="Multidrug resistance protein D"/>
    <property type="match status" value="1"/>
</dbReference>
<comment type="subcellular location">
    <subcellularLocation>
        <location evidence="1">Membrane</location>
        <topology evidence="1">Multi-pass membrane protein</topology>
    </subcellularLocation>
</comment>
<feature type="transmembrane region" description="Helical" evidence="6">
    <location>
        <begin position="273"/>
        <end position="294"/>
    </location>
</feature>